<evidence type="ECO:0000313" key="1">
    <source>
        <dbReference type="EMBL" id="XBH03788.1"/>
    </source>
</evidence>
<name>A0AAU7CEA3_9BACT</name>
<reference evidence="1" key="1">
    <citation type="submission" date="2024-05" db="EMBL/GenBank/DDBJ databases">
        <title>Planctomycetes of the genus Singulisphaera possess chitinolytic capabilities.</title>
        <authorList>
            <person name="Ivanova A."/>
        </authorList>
    </citation>
    <scope>NUCLEOTIDE SEQUENCE</scope>
    <source>
        <strain evidence="1">Ch08T</strain>
    </source>
</reference>
<organism evidence="1">
    <name type="scientific">Singulisphaera sp. Ch08</name>
    <dbReference type="NCBI Taxonomy" id="3120278"/>
    <lineage>
        <taxon>Bacteria</taxon>
        <taxon>Pseudomonadati</taxon>
        <taxon>Planctomycetota</taxon>
        <taxon>Planctomycetia</taxon>
        <taxon>Isosphaerales</taxon>
        <taxon>Isosphaeraceae</taxon>
        <taxon>Singulisphaera</taxon>
    </lineage>
</organism>
<sequence>MTFRRLILIAIAFQAATPDLLDFSLLTQKLPPGAFFEATRLAPHRNGLSVRGDLLEPEVFPLELAVGDEFPENFGSPSWPESGLKLDSNQVAPARLKPGVNLPPALFAVCRAQVGGRHALGSAKSVVRPWRLHRLIC</sequence>
<dbReference type="EMBL" id="CP155447">
    <property type="protein sequence ID" value="XBH03788.1"/>
    <property type="molecule type" value="Genomic_DNA"/>
</dbReference>
<accession>A0AAU7CEA3</accession>
<proteinExistence type="predicted"/>
<gene>
    <name evidence="1" type="ORF">V5E97_36625</name>
</gene>
<dbReference type="RefSeq" id="WP_406696526.1">
    <property type="nucleotide sequence ID" value="NZ_CP155447.1"/>
</dbReference>
<dbReference type="AlphaFoldDB" id="A0AAU7CEA3"/>
<protein>
    <submittedName>
        <fullName evidence="1">Uncharacterized protein</fullName>
    </submittedName>
</protein>